<feature type="region of interest" description="Disordered" evidence="1">
    <location>
        <begin position="1"/>
        <end position="65"/>
    </location>
</feature>
<proteinExistence type="predicted"/>
<sequence length="139" mass="15652">MNTNGLKPPHQFNEDSENQNPNITIPCCNTESSKLEKATMKSSSRKKKLLNELPENSLQNERKPKLKNTFSARNLFAGRELLNQIMEFCSELKNLRKKIPVSAKKGMPEENGGKVSGDLEERVGDRERVPLVGVEEGEL</sequence>
<dbReference type="PANTHER" id="PTHR36373:SF2">
    <property type="entry name" value="TPX2 CENTRAL DOMAIN-CONTAINING PROTEIN"/>
    <property type="match status" value="1"/>
</dbReference>
<feature type="compositionally biased region" description="Polar residues" evidence="1">
    <location>
        <begin position="18"/>
        <end position="32"/>
    </location>
</feature>
<name>A0A5B6YVG5_DAVIN</name>
<organism evidence="2">
    <name type="scientific">Davidia involucrata</name>
    <name type="common">Dove tree</name>
    <dbReference type="NCBI Taxonomy" id="16924"/>
    <lineage>
        <taxon>Eukaryota</taxon>
        <taxon>Viridiplantae</taxon>
        <taxon>Streptophyta</taxon>
        <taxon>Embryophyta</taxon>
        <taxon>Tracheophyta</taxon>
        <taxon>Spermatophyta</taxon>
        <taxon>Magnoliopsida</taxon>
        <taxon>eudicotyledons</taxon>
        <taxon>Gunneridae</taxon>
        <taxon>Pentapetalae</taxon>
        <taxon>asterids</taxon>
        <taxon>Cornales</taxon>
        <taxon>Nyssaceae</taxon>
        <taxon>Davidia</taxon>
    </lineage>
</organism>
<evidence type="ECO:0000256" key="1">
    <source>
        <dbReference type="SAM" id="MobiDB-lite"/>
    </source>
</evidence>
<reference evidence="2" key="1">
    <citation type="submission" date="2019-08" db="EMBL/GenBank/DDBJ databases">
        <title>Reference gene set and small RNA set construction with multiple tissues from Davidia involucrata Baill.</title>
        <authorList>
            <person name="Yang H."/>
            <person name="Zhou C."/>
            <person name="Li G."/>
            <person name="Wang J."/>
            <person name="Gao P."/>
            <person name="Wang M."/>
            <person name="Wang R."/>
            <person name="Zhao Y."/>
        </authorList>
    </citation>
    <scope>NUCLEOTIDE SEQUENCE</scope>
    <source>
        <tissue evidence="2">Mixed with DoveR01_LX</tissue>
    </source>
</reference>
<dbReference type="EMBL" id="GHES01005069">
    <property type="protein sequence ID" value="MPA35628.1"/>
    <property type="molecule type" value="Transcribed_RNA"/>
</dbReference>
<feature type="region of interest" description="Disordered" evidence="1">
    <location>
        <begin position="103"/>
        <end position="139"/>
    </location>
</feature>
<feature type="compositionally biased region" description="Basic and acidic residues" evidence="1">
    <location>
        <begin position="106"/>
        <end position="129"/>
    </location>
</feature>
<dbReference type="PANTHER" id="PTHR36373">
    <property type="entry name" value="EXPRESSED PROTEIN"/>
    <property type="match status" value="1"/>
</dbReference>
<protein>
    <submittedName>
        <fullName evidence="2">Uncharacterized protein</fullName>
    </submittedName>
</protein>
<evidence type="ECO:0000313" key="2">
    <source>
        <dbReference type="EMBL" id="MPA35628.1"/>
    </source>
</evidence>
<accession>A0A5B6YVG5</accession>
<dbReference type="AlphaFoldDB" id="A0A5B6YVG5"/>
<gene>
    <name evidence="2" type="ORF">Din_005069</name>
</gene>